<accession>A0A833Y3H6</accession>
<dbReference type="GO" id="GO:0047545">
    <property type="term" value="F:(S)-2-hydroxyglutarate dehydrogenase activity"/>
    <property type="evidence" value="ECO:0007669"/>
    <property type="project" value="UniProtKB-EC"/>
</dbReference>
<keyword evidence="2" id="KW-0285">Flavoprotein</keyword>
<sequence length="450" mass="50088">MLKHALERLLRNSERNLRSSFSLSSSRIMRRRSLCTKSARAESGRERAECVVIGAGVVGLAVARELALRGKEVLVLDSAPTFGTGTSSRNSEVIHAGIYYPPHSLKAILCVRGREMLYKLCSEHDIPHKQIGKLIVATGASEIPKLNNLMNLGIQNGVNGLRMIESSEAKRMEPELQCVKALLSPVSGIVDTHSLMLSLVGEAESHGTTFSFNTTVIGAHLERNNLCLHVSDTKRLENWNGRFLLHPDLVVIPEFVVNCTGLSAPALAKRFDGLHSGVIPLAYYARGCYFTLSSTRNPPFSHLIYPIPEDGGLGVHVTVDLDGQVKFGPDVEWIKGIDDISSFLNRFEYSVCPDRAKQFYPEIRKYYPNLTDGSLEPGYAGIRPKLSGPQQSPVDFVIQVGVNIEMWYWHLPMSSLQASFGFFRHGYSCVGYYFQEMWNDTSVGRYDEEM</sequence>
<evidence type="ECO:0000313" key="10">
    <source>
        <dbReference type="EMBL" id="KAF5475647.1"/>
    </source>
</evidence>
<comment type="similarity">
    <text evidence="6">Belongs to the L2HGDH family.</text>
</comment>
<name>A0A833Y3H6_JUGRE</name>
<dbReference type="Gene3D" id="3.30.9.10">
    <property type="entry name" value="D-Amino Acid Oxidase, subunit A, domain 2"/>
    <property type="match status" value="1"/>
</dbReference>
<dbReference type="PANTHER" id="PTHR43104">
    <property type="entry name" value="L-2-HYDROXYGLUTARATE DEHYDROGENASE, MITOCHONDRIAL"/>
    <property type="match status" value="1"/>
</dbReference>
<dbReference type="Proteomes" id="UP000619265">
    <property type="component" value="Unassembled WGS sequence"/>
</dbReference>
<evidence type="ECO:0000256" key="6">
    <source>
        <dbReference type="ARBA" id="ARBA00037941"/>
    </source>
</evidence>
<evidence type="ECO:0000256" key="5">
    <source>
        <dbReference type="ARBA" id="ARBA00036066"/>
    </source>
</evidence>
<dbReference type="AlphaFoldDB" id="A0A833Y3H6"/>
<dbReference type="Gramene" id="Jr03_19540_p1">
    <property type="protein sequence ID" value="cds.Jr03_19540_p1"/>
    <property type="gene ID" value="Jr03_19540"/>
</dbReference>
<comment type="caution">
    <text evidence="10">The sequence shown here is derived from an EMBL/GenBank/DDBJ whole genome shotgun (WGS) entry which is preliminary data.</text>
</comment>
<proteinExistence type="inferred from homology"/>
<comment type="catalytic activity">
    <reaction evidence="5">
        <text>(S)-2-hydroxyglutarate + A = 2-oxoglutarate + AH2</text>
        <dbReference type="Rhea" id="RHEA:21252"/>
        <dbReference type="ChEBI" id="CHEBI:13193"/>
        <dbReference type="ChEBI" id="CHEBI:16782"/>
        <dbReference type="ChEBI" id="CHEBI:16810"/>
        <dbReference type="ChEBI" id="CHEBI:17499"/>
        <dbReference type="EC" id="1.1.99.2"/>
    </reaction>
</comment>
<evidence type="ECO:0000256" key="1">
    <source>
        <dbReference type="ARBA" id="ARBA00001974"/>
    </source>
</evidence>
<evidence type="ECO:0000256" key="3">
    <source>
        <dbReference type="ARBA" id="ARBA00022827"/>
    </source>
</evidence>
<keyword evidence="3" id="KW-0274">FAD</keyword>
<dbReference type="EC" id="1.1.99.2" evidence="7"/>
<evidence type="ECO:0000256" key="7">
    <source>
        <dbReference type="ARBA" id="ARBA00038878"/>
    </source>
</evidence>
<evidence type="ECO:0000313" key="11">
    <source>
        <dbReference type="Proteomes" id="UP000619265"/>
    </source>
</evidence>
<reference evidence="10" key="2">
    <citation type="submission" date="2020-03" db="EMBL/GenBank/DDBJ databases">
        <title>Walnut 2.0.</title>
        <authorList>
            <person name="Marrano A."/>
            <person name="Britton M."/>
            <person name="Zimin A.V."/>
            <person name="Zaini P.A."/>
            <person name="Workman R."/>
            <person name="Puiu D."/>
            <person name="Bianco L."/>
            <person name="Allen B.J."/>
            <person name="Troggio M."/>
            <person name="Leslie C.A."/>
            <person name="Timp W."/>
            <person name="Dendekar A."/>
            <person name="Salzberg S.L."/>
            <person name="Neale D.B."/>
        </authorList>
    </citation>
    <scope>NUCLEOTIDE SEQUENCE</scope>
    <source>
        <tissue evidence="10">Leaves</tissue>
    </source>
</reference>
<evidence type="ECO:0000256" key="4">
    <source>
        <dbReference type="ARBA" id="ARBA00023002"/>
    </source>
</evidence>
<dbReference type="Gene3D" id="3.50.50.60">
    <property type="entry name" value="FAD/NAD(P)-binding domain"/>
    <property type="match status" value="1"/>
</dbReference>
<evidence type="ECO:0000259" key="9">
    <source>
        <dbReference type="Pfam" id="PF01266"/>
    </source>
</evidence>
<dbReference type="EMBL" id="LIHL02000003">
    <property type="protein sequence ID" value="KAF5475647.1"/>
    <property type="molecule type" value="Genomic_DNA"/>
</dbReference>
<comment type="cofactor">
    <cofactor evidence="1">
        <name>FAD</name>
        <dbReference type="ChEBI" id="CHEBI:57692"/>
    </cofactor>
</comment>
<keyword evidence="4" id="KW-0560">Oxidoreductase</keyword>
<dbReference type="PANTHER" id="PTHR43104:SF4">
    <property type="entry name" value="L-2-HYDROXYGLUTARATE DEHYDROGENASE, MITOCHONDRIAL"/>
    <property type="match status" value="1"/>
</dbReference>
<dbReference type="Pfam" id="PF01266">
    <property type="entry name" value="DAO"/>
    <property type="match status" value="1"/>
</dbReference>
<feature type="domain" description="FAD dependent oxidoreductase" evidence="9">
    <location>
        <begin position="50"/>
        <end position="394"/>
    </location>
</feature>
<gene>
    <name evidence="10" type="ORF">F2P56_007428</name>
</gene>
<dbReference type="SUPFAM" id="SSF51905">
    <property type="entry name" value="FAD/NAD(P)-binding domain"/>
    <property type="match status" value="1"/>
</dbReference>
<dbReference type="InterPro" id="IPR036188">
    <property type="entry name" value="FAD/NAD-bd_sf"/>
</dbReference>
<reference evidence="10" key="1">
    <citation type="submission" date="2015-10" db="EMBL/GenBank/DDBJ databases">
        <authorList>
            <person name="Martinez-Garcia P.J."/>
            <person name="Crepeau M.W."/>
            <person name="Puiu D."/>
            <person name="Gonzalez-Ibeas D."/>
            <person name="Whalen J."/>
            <person name="Stevens K."/>
            <person name="Paul R."/>
            <person name="Butterfield T."/>
            <person name="Britton M."/>
            <person name="Reagan R."/>
            <person name="Chakraborty S."/>
            <person name="Walawage S.L."/>
            <person name="Vasquez-Gross H.A."/>
            <person name="Cardeno C."/>
            <person name="Famula R."/>
            <person name="Pratt K."/>
            <person name="Kuruganti S."/>
            <person name="Aradhya M.K."/>
            <person name="Leslie C.A."/>
            <person name="Dandekar A.M."/>
            <person name="Salzberg S.L."/>
            <person name="Wegrzyn J.L."/>
            <person name="Langley C.H."/>
            <person name="Neale D.B."/>
        </authorList>
    </citation>
    <scope>NUCLEOTIDE SEQUENCE</scope>
    <source>
        <tissue evidence="10">Leaves</tissue>
    </source>
</reference>
<organism evidence="10 11">
    <name type="scientific">Juglans regia</name>
    <name type="common">English walnut</name>
    <dbReference type="NCBI Taxonomy" id="51240"/>
    <lineage>
        <taxon>Eukaryota</taxon>
        <taxon>Viridiplantae</taxon>
        <taxon>Streptophyta</taxon>
        <taxon>Embryophyta</taxon>
        <taxon>Tracheophyta</taxon>
        <taxon>Spermatophyta</taxon>
        <taxon>Magnoliopsida</taxon>
        <taxon>eudicotyledons</taxon>
        <taxon>Gunneridae</taxon>
        <taxon>Pentapetalae</taxon>
        <taxon>rosids</taxon>
        <taxon>fabids</taxon>
        <taxon>Fagales</taxon>
        <taxon>Juglandaceae</taxon>
        <taxon>Juglans</taxon>
    </lineage>
</organism>
<dbReference type="InterPro" id="IPR006076">
    <property type="entry name" value="FAD-dep_OxRdtase"/>
</dbReference>
<evidence type="ECO:0000256" key="8">
    <source>
        <dbReference type="ARBA" id="ARBA00041137"/>
    </source>
</evidence>
<protein>
    <recommendedName>
        <fullName evidence="8">L-2-hydroxyglutarate dehydrogenase, mitochondrial</fullName>
        <ecNumber evidence="7">1.1.99.2</ecNumber>
    </recommendedName>
</protein>
<evidence type="ECO:0000256" key="2">
    <source>
        <dbReference type="ARBA" id="ARBA00022630"/>
    </source>
</evidence>